<feature type="transmembrane region" description="Helical" evidence="8">
    <location>
        <begin position="79"/>
        <end position="99"/>
    </location>
</feature>
<feature type="transmembrane region" description="Helical" evidence="8">
    <location>
        <begin position="50"/>
        <end position="72"/>
    </location>
</feature>
<dbReference type="PROSITE" id="PS50850">
    <property type="entry name" value="MFS"/>
    <property type="match status" value="1"/>
</dbReference>
<protein>
    <recommendedName>
        <fullName evidence="9">Major facilitator superfamily (MFS) profile domain-containing protein</fullName>
    </recommendedName>
</protein>
<keyword evidence="5 8" id="KW-0812">Transmembrane</keyword>
<feature type="transmembrane region" description="Helical" evidence="8">
    <location>
        <begin position="322"/>
        <end position="344"/>
    </location>
</feature>
<feature type="transmembrane region" description="Helical" evidence="8">
    <location>
        <begin position="162"/>
        <end position="183"/>
    </location>
</feature>
<dbReference type="FunFam" id="1.20.1250.20:FF:000218">
    <property type="entry name" value="facilitated trehalose transporter Tret1"/>
    <property type="match status" value="1"/>
</dbReference>
<accession>A0A8S1B150</accession>
<evidence type="ECO:0000256" key="1">
    <source>
        <dbReference type="ARBA" id="ARBA00004651"/>
    </source>
</evidence>
<gene>
    <name evidence="10" type="ORF">APLA_LOCUS14753</name>
</gene>
<proteinExistence type="predicted"/>
<dbReference type="InterPro" id="IPR050549">
    <property type="entry name" value="MFS_Trehalose_Transporter"/>
</dbReference>
<evidence type="ECO:0000256" key="5">
    <source>
        <dbReference type="ARBA" id="ARBA00022692"/>
    </source>
</evidence>
<feature type="transmembrane region" description="Helical" evidence="8">
    <location>
        <begin position="295"/>
        <end position="315"/>
    </location>
</feature>
<comment type="subcellular location">
    <subcellularLocation>
        <location evidence="1">Cell membrane</location>
        <topology evidence="1">Multi-pass membrane protein</topology>
    </subcellularLocation>
</comment>
<feature type="transmembrane region" description="Helical" evidence="8">
    <location>
        <begin position="356"/>
        <end position="379"/>
    </location>
</feature>
<dbReference type="InterPro" id="IPR020846">
    <property type="entry name" value="MFS_dom"/>
</dbReference>
<evidence type="ECO:0000259" key="9">
    <source>
        <dbReference type="PROSITE" id="PS50850"/>
    </source>
</evidence>
<evidence type="ECO:0000256" key="4">
    <source>
        <dbReference type="ARBA" id="ARBA00022597"/>
    </source>
</evidence>
<dbReference type="EMBL" id="CADEBC010000570">
    <property type="protein sequence ID" value="CAB3255172.1"/>
    <property type="molecule type" value="Genomic_DNA"/>
</dbReference>
<evidence type="ECO:0000256" key="2">
    <source>
        <dbReference type="ARBA" id="ARBA00022448"/>
    </source>
</evidence>
<evidence type="ECO:0000256" key="3">
    <source>
        <dbReference type="ARBA" id="ARBA00022475"/>
    </source>
</evidence>
<evidence type="ECO:0000256" key="8">
    <source>
        <dbReference type="SAM" id="Phobius"/>
    </source>
</evidence>
<organism evidence="10 11">
    <name type="scientific">Arctia plantaginis</name>
    <name type="common">Wood tiger moth</name>
    <name type="synonym">Phalaena plantaginis</name>
    <dbReference type="NCBI Taxonomy" id="874455"/>
    <lineage>
        <taxon>Eukaryota</taxon>
        <taxon>Metazoa</taxon>
        <taxon>Ecdysozoa</taxon>
        <taxon>Arthropoda</taxon>
        <taxon>Hexapoda</taxon>
        <taxon>Insecta</taxon>
        <taxon>Pterygota</taxon>
        <taxon>Neoptera</taxon>
        <taxon>Endopterygota</taxon>
        <taxon>Lepidoptera</taxon>
        <taxon>Glossata</taxon>
        <taxon>Ditrysia</taxon>
        <taxon>Noctuoidea</taxon>
        <taxon>Erebidae</taxon>
        <taxon>Arctiinae</taxon>
        <taxon>Arctia</taxon>
    </lineage>
</organism>
<dbReference type="Proteomes" id="UP000494106">
    <property type="component" value="Unassembled WGS sequence"/>
</dbReference>
<evidence type="ECO:0000256" key="6">
    <source>
        <dbReference type="ARBA" id="ARBA00022989"/>
    </source>
</evidence>
<comment type="caution">
    <text evidence="10">The sequence shown here is derived from an EMBL/GenBank/DDBJ whole genome shotgun (WGS) entry which is preliminary data.</text>
</comment>
<dbReference type="OrthoDB" id="6339427at2759"/>
<feature type="transmembrane region" description="Helical" evidence="8">
    <location>
        <begin position="105"/>
        <end position="126"/>
    </location>
</feature>
<evidence type="ECO:0000313" key="10">
    <source>
        <dbReference type="EMBL" id="CAB3255172.1"/>
    </source>
</evidence>
<keyword evidence="11" id="KW-1185">Reference proteome</keyword>
<evidence type="ECO:0000256" key="7">
    <source>
        <dbReference type="ARBA" id="ARBA00023136"/>
    </source>
</evidence>
<dbReference type="Gene3D" id="1.20.1250.20">
    <property type="entry name" value="MFS general substrate transporter like domains"/>
    <property type="match status" value="1"/>
</dbReference>
<keyword evidence="4" id="KW-0762">Sugar transport</keyword>
<sequence length="480" mass="53400">MVAPFFRQAWTVSAVLINMIGQGMMLSYTSTLLPGLQAPESKMKVDLHTASWLAASSGVACIPGFFISSFLMKVYGRKIAHLVVILPGIIGWLTIYFAQNVTTLMIGRIFGGISAGATVSLGAIVIGEYSHPKYRGMFLNLKTAAVCFGGMLVHIFGHFLSWRLVALIGVLPYTISCLIVCTWPESPAWLASKGEFEKSEKSFFWLRENSKESQEEINELIRVQRDRLSKPIVERSFSGQVIDFFSKFSKKDFLKPLGIAIVSFTLLESSGRHIFPAYAPQIIGQLTGNKTQSFYYTLALDLIITTSAVCSSILVKMMKRRTLLFTSGFAAFGAIMTACTYLAFGANNIISHQPWIALGMFVVYFILSNLGCTPIPLALLGEIFPLSHREVASSIIGIFMSLALMIALQITPYLLLHIKVYGTFYIFGSVTGLSLLILYFTLPETKDKTLQEIENYFNYGRYNSDERDEGDEVEVKMMKQ</sequence>
<dbReference type="InterPro" id="IPR005828">
    <property type="entry name" value="MFS_sugar_transport-like"/>
</dbReference>
<keyword evidence="6 8" id="KW-1133">Transmembrane helix</keyword>
<keyword evidence="3" id="KW-1003">Cell membrane</keyword>
<keyword evidence="2" id="KW-0813">Transport</keyword>
<dbReference type="AlphaFoldDB" id="A0A8S1B150"/>
<dbReference type="InterPro" id="IPR036259">
    <property type="entry name" value="MFS_trans_sf"/>
</dbReference>
<dbReference type="GO" id="GO:0005886">
    <property type="term" value="C:plasma membrane"/>
    <property type="evidence" value="ECO:0007669"/>
    <property type="project" value="UniProtKB-SubCell"/>
</dbReference>
<feature type="transmembrane region" description="Helical" evidence="8">
    <location>
        <begin position="391"/>
        <end position="416"/>
    </location>
</feature>
<feature type="transmembrane region" description="Helical" evidence="8">
    <location>
        <begin position="257"/>
        <end position="275"/>
    </location>
</feature>
<name>A0A8S1B150_ARCPL</name>
<feature type="domain" description="Major facilitator superfamily (MFS) profile" evidence="9">
    <location>
        <begin position="11"/>
        <end position="446"/>
    </location>
</feature>
<feature type="transmembrane region" description="Helical" evidence="8">
    <location>
        <begin position="12"/>
        <end position="30"/>
    </location>
</feature>
<reference evidence="10 11" key="1">
    <citation type="submission" date="2020-04" db="EMBL/GenBank/DDBJ databases">
        <authorList>
            <person name="Wallbank WR R."/>
            <person name="Pardo Diaz C."/>
            <person name="Kozak K."/>
            <person name="Martin S."/>
            <person name="Jiggins C."/>
            <person name="Moest M."/>
            <person name="Warren A I."/>
            <person name="Byers J.R.P. K."/>
            <person name="Montejo-Kovacevich G."/>
            <person name="Yen C E."/>
        </authorList>
    </citation>
    <scope>NUCLEOTIDE SEQUENCE [LARGE SCALE GENOMIC DNA]</scope>
</reference>
<evidence type="ECO:0000313" key="11">
    <source>
        <dbReference type="Proteomes" id="UP000494106"/>
    </source>
</evidence>
<keyword evidence="7 8" id="KW-0472">Membrane</keyword>
<dbReference type="PANTHER" id="PTHR48021">
    <property type="match status" value="1"/>
</dbReference>
<dbReference type="Pfam" id="PF00083">
    <property type="entry name" value="Sugar_tr"/>
    <property type="match status" value="1"/>
</dbReference>
<dbReference type="GO" id="GO:0022857">
    <property type="term" value="F:transmembrane transporter activity"/>
    <property type="evidence" value="ECO:0007669"/>
    <property type="project" value="InterPro"/>
</dbReference>
<feature type="transmembrane region" description="Helical" evidence="8">
    <location>
        <begin position="422"/>
        <end position="442"/>
    </location>
</feature>
<dbReference type="SUPFAM" id="SSF103473">
    <property type="entry name" value="MFS general substrate transporter"/>
    <property type="match status" value="1"/>
</dbReference>
<dbReference type="PANTHER" id="PTHR48021:SF68">
    <property type="entry name" value="MAJOR FACILITATOR SUPERFAMILY (MFS) PROFILE DOMAIN-CONTAINING PROTEIN"/>
    <property type="match status" value="1"/>
</dbReference>
<feature type="transmembrane region" description="Helical" evidence="8">
    <location>
        <begin position="138"/>
        <end position="156"/>
    </location>
</feature>